<evidence type="ECO:0000313" key="2">
    <source>
        <dbReference type="Proteomes" id="UP000522163"/>
    </source>
</evidence>
<protein>
    <recommendedName>
        <fullName evidence="3">N-acetyltransferase domain-containing protein</fullName>
    </recommendedName>
</protein>
<dbReference type="InterPro" id="IPR039968">
    <property type="entry name" value="BcerS-like"/>
</dbReference>
<name>A0A7W9SGB5_9FIRM</name>
<dbReference type="AlphaFoldDB" id="A0A7W9SGB5"/>
<dbReference type="PANTHER" id="PTHR41368">
    <property type="entry name" value="PROTEIN YGHO"/>
    <property type="match status" value="1"/>
</dbReference>
<sequence>MENYQIKAVKDQGEKEQFLNLPAMLYKKAQLMQDRKMEEAVLSGKHILVQGNLRFLPFLCVSLKEGKECVVGRIALTLYEDEAYGFVGFYESIKEEEVALLLLEACEMEAKKAGKKGLKGPIDLSFFGRYRFALEEKVPYTGEPANKAYYPYLFEKAGFQICDTYISHFYDALEPYYENLKAKKRLEHFQEKGYRFLHPTKENFDRYLSEIYPLLMERYKDFQGFRNISRESFVSLYSSLKYIVDEEMVFLAYDKEELKGFFLCLPDYGNLLQKPLSPVRLLQILFKRRRPSCYILLYLAVKKGSEGLGLAFSQLATEVLKRKKAKSIAALIQKGKASEGYFQDKCAGSREYVLLVKEFL</sequence>
<gene>
    <name evidence="1" type="ORF">HNQ46_001628</name>
</gene>
<accession>A0A7W9SGB5</accession>
<dbReference type="RefSeq" id="WP_183684234.1">
    <property type="nucleotide sequence ID" value="NZ_JACHHH010000008.1"/>
</dbReference>
<evidence type="ECO:0008006" key="3">
    <source>
        <dbReference type="Google" id="ProtNLM"/>
    </source>
</evidence>
<dbReference type="EMBL" id="JACHHH010000008">
    <property type="protein sequence ID" value="MBB6041638.1"/>
    <property type="molecule type" value="Genomic_DNA"/>
</dbReference>
<dbReference type="PANTHER" id="PTHR41368:SF1">
    <property type="entry name" value="PROTEIN YGHO"/>
    <property type="match status" value="1"/>
</dbReference>
<dbReference type="GeneID" id="85015164"/>
<dbReference type="Proteomes" id="UP000522163">
    <property type="component" value="Unassembled WGS sequence"/>
</dbReference>
<organism evidence="1 2">
    <name type="scientific">Oribacterium sinus</name>
    <dbReference type="NCBI Taxonomy" id="237576"/>
    <lineage>
        <taxon>Bacteria</taxon>
        <taxon>Bacillati</taxon>
        <taxon>Bacillota</taxon>
        <taxon>Clostridia</taxon>
        <taxon>Lachnospirales</taxon>
        <taxon>Lachnospiraceae</taxon>
        <taxon>Oribacterium</taxon>
    </lineage>
</organism>
<evidence type="ECO:0000313" key="1">
    <source>
        <dbReference type="EMBL" id="MBB6041638.1"/>
    </source>
</evidence>
<reference evidence="1 2" key="1">
    <citation type="submission" date="2020-08" db="EMBL/GenBank/DDBJ databases">
        <title>Genomic Encyclopedia of Type Strains, Phase IV (KMG-IV): sequencing the most valuable type-strain genomes for metagenomic binning, comparative biology and taxonomic classification.</title>
        <authorList>
            <person name="Goeker M."/>
        </authorList>
    </citation>
    <scope>NUCLEOTIDE SEQUENCE [LARGE SCALE GENOMIC DNA]</scope>
    <source>
        <strain evidence="1 2">DSM 17245</strain>
    </source>
</reference>
<proteinExistence type="predicted"/>
<comment type="caution">
    <text evidence="1">The sequence shown here is derived from an EMBL/GenBank/DDBJ whole genome shotgun (WGS) entry which is preliminary data.</text>
</comment>